<keyword evidence="1" id="KW-1133">Transmembrane helix</keyword>
<keyword evidence="1" id="KW-0472">Membrane</keyword>
<dbReference type="Proteomes" id="UP000745663">
    <property type="component" value="Unassembled WGS sequence"/>
</dbReference>
<dbReference type="EMBL" id="JACOPV010000008">
    <property type="protein sequence ID" value="MBM5458661.1"/>
    <property type="molecule type" value="Genomic_DNA"/>
</dbReference>
<feature type="transmembrane region" description="Helical" evidence="1">
    <location>
        <begin position="62"/>
        <end position="81"/>
    </location>
</feature>
<feature type="transmembrane region" description="Helical" evidence="1">
    <location>
        <begin position="20"/>
        <end position="42"/>
    </location>
</feature>
<sequence length="96" mass="10453">MKMYAVIQFARDLWNGARILIPLLGILLFTWAFVSLITSGAQFEDALALGVSTADLSPGAQLTRYGLLSFFFLFSTFFTGCKVREATALASNPAPL</sequence>
<name>A0ABS2C095_9PSED</name>
<proteinExistence type="predicted"/>
<evidence type="ECO:0000313" key="2">
    <source>
        <dbReference type="EMBL" id="MBM5458661.1"/>
    </source>
</evidence>
<gene>
    <name evidence="2" type="ORF">H8F21_13910</name>
</gene>
<keyword evidence="1" id="KW-0812">Transmembrane</keyword>
<dbReference type="RefSeq" id="WP_203584600.1">
    <property type="nucleotide sequence ID" value="NZ_JACOPV010000008.1"/>
</dbReference>
<keyword evidence="3" id="KW-1185">Reference proteome</keyword>
<evidence type="ECO:0008006" key="4">
    <source>
        <dbReference type="Google" id="ProtNLM"/>
    </source>
</evidence>
<accession>A0ABS2C095</accession>
<protein>
    <recommendedName>
        <fullName evidence="4">ABC transporter permease</fullName>
    </recommendedName>
</protein>
<evidence type="ECO:0000256" key="1">
    <source>
        <dbReference type="SAM" id="Phobius"/>
    </source>
</evidence>
<reference evidence="2 3" key="1">
    <citation type="submission" date="2020-08" db="EMBL/GenBank/DDBJ databases">
        <title>Description of novel Pseudomonas species.</title>
        <authorList>
            <person name="Duman M."/>
            <person name="Mulet M."/>
            <person name="Altun S."/>
            <person name="Saticioglu I.B."/>
            <person name="Lalucat J."/>
            <person name="Garcia-Valdes E."/>
        </authorList>
    </citation>
    <scope>NUCLEOTIDE SEQUENCE [LARGE SCALE GENOMIC DNA]</scope>
    <source>
        <strain evidence="2 3">P66</strain>
    </source>
</reference>
<organism evidence="2 3">
    <name type="scientific">Pseudomonas arcuscaelestis</name>
    <dbReference type="NCBI Taxonomy" id="2710591"/>
    <lineage>
        <taxon>Bacteria</taxon>
        <taxon>Pseudomonadati</taxon>
        <taxon>Pseudomonadota</taxon>
        <taxon>Gammaproteobacteria</taxon>
        <taxon>Pseudomonadales</taxon>
        <taxon>Pseudomonadaceae</taxon>
        <taxon>Pseudomonas</taxon>
    </lineage>
</organism>
<comment type="caution">
    <text evidence="2">The sequence shown here is derived from an EMBL/GenBank/DDBJ whole genome shotgun (WGS) entry which is preliminary data.</text>
</comment>
<evidence type="ECO:0000313" key="3">
    <source>
        <dbReference type="Proteomes" id="UP000745663"/>
    </source>
</evidence>